<protein>
    <submittedName>
        <fullName evidence="1">Uncharacterized protein</fullName>
    </submittedName>
</protein>
<name>A0ACB8XYL5_9ASTR</name>
<proteinExistence type="predicted"/>
<evidence type="ECO:0000313" key="1">
    <source>
        <dbReference type="EMBL" id="KAI3676346.1"/>
    </source>
</evidence>
<evidence type="ECO:0000313" key="2">
    <source>
        <dbReference type="Proteomes" id="UP001056120"/>
    </source>
</evidence>
<organism evidence="1 2">
    <name type="scientific">Smallanthus sonchifolius</name>
    <dbReference type="NCBI Taxonomy" id="185202"/>
    <lineage>
        <taxon>Eukaryota</taxon>
        <taxon>Viridiplantae</taxon>
        <taxon>Streptophyta</taxon>
        <taxon>Embryophyta</taxon>
        <taxon>Tracheophyta</taxon>
        <taxon>Spermatophyta</taxon>
        <taxon>Magnoliopsida</taxon>
        <taxon>eudicotyledons</taxon>
        <taxon>Gunneridae</taxon>
        <taxon>Pentapetalae</taxon>
        <taxon>asterids</taxon>
        <taxon>campanulids</taxon>
        <taxon>Asterales</taxon>
        <taxon>Asteraceae</taxon>
        <taxon>Asteroideae</taxon>
        <taxon>Heliantheae alliance</taxon>
        <taxon>Millerieae</taxon>
        <taxon>Smallanthus</taxon>
    </lineage>
</organism>
<accession>A0ACB8XYL5</accession>
<gene>
    <name evidence="1" type="ORF">L1987_85952</name>
</gene>
<keyword evidence="2" id="KW-1185">Reference proteome</keyword>
<dbReference type="EMBL" id="CM042046">
    <property type="protein sequence ID" value="KAI3676346.1"/>
    <property type="molecule type" value="Genomic_DNA"/>
</dbReference>
<reference evidence="2" key="1">
    <citation type="journal article" date="2022" name="Mol. Ecol. Resour.">
        <title>The genomes of chicory, endive, great burdock and yacon provide insights into Asteraceae palaeo-polyploidization history and plant inulin production.</title>
        <authorList>
            <person name="Fan W."/>
            <person name="Wang S."/>
            <person name="Wang H."/>
            <person name="Wang A."/>
            <person name="Jiang F."/>
            <person name="Liu H."/>
            <person name="Zhao H."/>
            <person name="Xu D."/>
            <person name="Zhang Y."/>
        </authorList>
    </citation>
    <scope>NUCLEOTIDE SEQUENCE [LARGE SCALE GENOMIC DNA]</scope>
    <source>
        <strain evidence="2">cv. Yunnan</strain>
    </source>
</reference>
<reference evidence="1 2" key="2">
    <citation type="journal article" date="2022" name="Mol. Ecol. Resour.">
        <title>The genomes of chicory, endive, great burdock and yacon provide insights into Asteraceae paleo-polyploidization history and plant inulin production.</title>
        <authorList>
            <person name="Fan W."/>
            <person name="Wang S."/>
            <person name="Wang H."/>
            <person name="Wang A."/>
            <person name="Jiang F."/>
            <person name="Liu H."/>
            <person name="Zhao H."/>
            <person name="Xu D."/>
            <person name="Zhang Y."/>
        </authorList>
    </citation>
    <scope>NUCLEOTIDE SEQUENCE [LARGE SCALE GENOMIC DNA]</scope>
    <source>
        <strain evidence="2">cv. Yunnan</strain>
        <tissue evidence="1">Leaves</tissue>
    </source>
</reference>
<sequence length="467" mass="51828">MKQTTKMASVFLIPLFCLLFSPSSAEIAAKPGVNYGQLGNNLPPPYRSVELIKSLKAARVKIYDTNPKILQALKHTGIQVSVMVRNEIITAIASNQTLADEWVTSNVVPFYPQTMIRYVLVGNEILSLPDNVTWFNLVPAMRRIRKSLKLFKLNKIKVGTPLAIDCLEASFPPSSGKFRSTVTDSVITPLLQFINRTKSFFFIDVYTYFAWVSDPVNIKLGYALLEPNVSSYTDPVSGLTYTNLLDQMLDALYFAMKRVGYPDTRLFIAETGWPNGGDVDQIGANIYNAAVYNRNVIKKFTEKPLRGTPLKPRVVLPSFIFALYNENQKTGPGTERHFGLLYPNGSNIYEIDLSGKTSEFTKKLPVPTNNEPYKGKIWCMAERGANAMVLGGALSYACGQGNGTCDPIQPGGKCFKPDSLRWHASYAFSSYWAQFRKSGGSCYFNGLGVQTTEDPSFGSCKFPSVTL</sequence>
<dbReference type="Proteomes" id="UP001056120">
    <property type="component" value="Linkage Group LG29"/>
</dbReference>
<comment type="caution">
    <text evidence="1">The sequence shown here is derived from an EMBL/GenBank/DDBJ whole genome shotgun (WGS) entry which is preliminary data.</text>
</comment>